<proteinExistence type="predicted"/>
<accession>A0A645H067</accession>
<name>A0A645H067_9ZZZZ</name>
<reference evidence="1" key="1">
    <citation type="submission" date="2019-08" db="EMBL/GenBank/DDBJ databases">
        <authorList>
            <person name="Kucharzyk K."/>
            <person name="Murdoch R.W."/>
            <person name="Higgins S."/>
            <person name="Loffler F."/>
        </authorList>
    </citation>
    <scope>NUCLEOTIDE SEQUENCE</scope>
</reference>
<organism evidence="1">
    <name type="scientific">bioreactor metagenome</name>
    <dbReference type="NCBI Taxonomy" id="1076179"/>
    <lineage>
        <taxon>unclassified sequences</taxon>
        <taxon>metagenomes</taxon>
        <taxon>ecological metagenomes</taxon>
    </lineage>
</organism>
<gene>
    <name evidence="1" type="ORF">SDC9_179856</name>
</gene>
<evidence type="ECO:0000313" key="1">
    <source>
        <dbReference type="EMBL" id="MPN32378.1"/>
    </source>
</evidence>
<comment type="caution">
    <text evidence="1">The sequence shown here is derived from an EMBL/GenBank/DDBJ whole genome shotgun (WGS) entry which is preliminary data.</text>
</comment>
<dbReference type="AlphaFoldDB" id="A0A645H067"/>
<sequence length="97" mass="10485">MGQHIGDAVIAVVPIVVGGVAKFRVGLEQILVENIHTGHSIRDCAVRILHVEYDGVVVRSFRAVNAVYDVGKAGAERYHTIEGIHHVGSKNLCSVME</sequence>
<protein>
    <submittedName>
        <fullName evidence="1">Uncharacterized protein</fullName>
    </submittedName>
</protein>
<dbReference type="EMBL" id="VSSQ01084356">
    <property type="protein sequence ID" value="MPN32378.1"/>
    <property type="molecule type" value="Genomic_DNA"/>
</dbReference>